<sequence>MDEEVNKRAKKFLKSGCLHYAKLMRIFGDTTAIGVSACPSTKLPSYSEDENDVGNVYAKNAKRKNDILEKRTHSSTASQVDEDQSLGKKDIVDEELMECFKILNTMEDIDEEAYTKVLKLLHKDLDSRKLFLLMPNARKKDSINSI</sequence>
<reference evidence="1 2" key="1">
    <citation type="submission" date="2024-03" db="EMBL/GenBank/DDBJ databases">
        <authorList>
            <person name="Gkanogiannis A."/>
            <person name="Becerra Lopez-Lavalle L."/>
        </authorList>
    </citation>
    <scope>NUCLEOTIDE SEQUENCE [LARGE SCALE GENOMIC DNA]</scope>
</reference>
<dbReference type="EMBL" id="OZ021742">
    <property type="protein sequence ID" value="CAK9327875.1"/>
    <property type="molecule type" value="Genomic_DNA"/>
</dbReference>
<proteinExistence type="predicted"/>
<dbReference type="Proteomes" id="UP001642487">
    <property type="component" value="Chromosome 8"/>
</dbReference>
<protein>
    <submittedName>
        <fullName evidence="1">Uncharacterized protein</fullName>
    </submittedName>
</protein>
<gene>
    <name evidence="1" type="ORF">CITCOLO1_LOCUS20268</name>
</gene>
<dbReference type="PANTHER" id="PTHR47584">
    <property type="match status" value="1"/>
</dbReference>
<accession>A0ABP0ZAH6</accession>
<evidence type="ECO:0000313" key="2">
    <source>
        <dbReference type="Proteomes" id="UP001642487"/>
    </source>
</evidence>
<keyword evidence="2" id="KW-1185">Reference proteome</keyword>
<dbReference type="InterPro" id="IPR045026">
    <property type="entry name" value="LIMYB"/>
</dbReference>
<name>A0ABP0ZAH6_9ROSI</name>
<evidence type="ECO:0000313" key="1">
    <source>
        <dbReference type="EMBL" id="CAK9327875.1"/>
    </source>
</evidence>
<organism evidence="1 2">
    <name type="scientific">Citrullus colocynthis</name>
    <name type="common">colocynth</name>
    <dbReference type="NCBI Taxonomy" id="252529"/>
    <lineage>
        <taxon>Eukaryota</taxon>
        <taxon>Viridiplantae</taxon>
        <taxon>Streptophyta</taxon>
        <taxon>Embryophyta</taxon>
        <taxon>Tracheophyta</taxon>
        <taxon>Spermatophyta</taxon>
        <taxon>Magnoliopsida</taxon>
        <taxon>eudicotyledons</taxon>
        <taxon>Gunneridae</taxon>
        <taxon>Pentapetalae</taxon>
        <taxon>rosids</taxon>
        <taxon>fabids</taxon>
        <taxon>Cucurbitales</taxon>
        <taxon>Cucurbitaceae</taxon>
        <taxon>Benincaseae</taxon>
        <taxon>Citrullus</taxon>
    </lineage>
</organism>
<dbReference type="PANTHER" id="PTHR47584:SF14">
    <property type="entry name" value="L10-INTERACTING MYB DOMAIN-CONTAINING PROTEIN-LIKE"/>
    <property type="match status" value="1"/>
</dbReference>